<feature type="compositionally biased region" description="Pro residues" evidence="1">
    <location>
        <begin position="128"/>
        <end position="138"/>
    </location>
</feature>
<gene>
    <name evidence="2" type="ORF">AURANDRAFT_63671</name>
</gene>
<keyword evidence="3" id="KW-1185">Reference proteome</keyword>
<dbReference type="AlphaFoldDB" id="F0Y6Q8"/>
<dbReference type="GeneID" id="20224441"/>
<dbReference type="EMBL" id="GL833126">
    <property type="protein sequence ID" value="EGB09137.1"/>
    <property type="molecule type" value="Genomic_DNA"/>
</dbReference>
<organism evidence="3">
    <name type="scientific">Aureococcus anophagefferens</name>
    <name type="common">Harmful bloom alga</name>
    <dbReference type="NCBI Taxonomy" id="44056"/>
    <lineage>
        <taxon>Eukaryota</taxon>
        <taxon>Sar</taxon>
        <taxon>Stramenopiles</taxon>
        <taxon>Ochrophyta</taxon>
        <taxon>Pelagophyceae</taxon>
        <taxon>Pelagomonadales</taxon>
        <taxon>Pelagomonadaceae</taxon>
        <taxon>Aureococcus</taxon>
    </lineage>
</organism>
<sequence length="245" mass="25562">MAFNAAVISERRPTSQRDRALEELDALLKGPKDRDGALTHLKEVTNSFIEKAAKKAGCRAALAPPSPTPGYVAPPAAAPSPPPRPPAPVIPSTRELLAGADAKERLRRVRALREAREATAGGGRPTPKRAPSPEPPAYPAAEYSESASAFSADSDDDDSSASELASDGRDGALRAVFRRSRGPRNTGDPFAGAVAAALEADAAATDAWGPRAVALASGFLKTLGEDRCDYDTLREIVEKSAGAAR</sequence>
<dbReference type="RefSeq" id="XP_009036254.1">
    <property type="nucleotide sequence ID" value="XM_009038006.1"/>
</dbReference>
<feature type="compositionally biased region" description="Low complexity" evidence="1">
    <location>
        <begin position="59"/>
        <end position="75"/>
    </location>
</feature>
<feature type="compositionally biased region" description="Low complexity" evidence="1">
    <location>
        <begin position="139"/>
        <end position="152"/>
    </location>
</feature>
<protein>
    <submittedName>
        <fullName evidence="2">Uncharacterized protein</fullName>
    </submittedName>
</protein>
<evidence type="ECO:0000313" key="3">
    <source>
        <dbReference type="Proteomes" id="UP000002729"/>
    </source>
</evidence>
<accession>F0Y6Q8</accession>
<evidence type="ECO:0000256" key="1">
    <source>
        <dbReference type="SAM" id="MobiDB-lite"/>
    </source>
</evidence>
<proteinExistence type="predicted"/>
<evidence type="ECO:0000313" key="2">
    <source>
        <dbReference type="EMBL" id="EGB09137.1"/>
    </source>
</evidence>
<reference evidence="2 3" key="1">
    <citation type="journal article" date="2011" name="Proc. Natl. Acad. Sci. U.S.A.">
        <title>Niche of harmful alga Aureococcus anophagefferens revealed through ecogenomics.</title>
        <authorList>
            <person name="Gobler C.J."/>
            <person name="Berry D.L."/>
            <person name="Dyhrman S.T."/>
            <person name="Wilhelm S.W."/>
            <person name="Salamov A."/>
            <person name="Lobanov A.V."/>
            <person name="Zhang Y."/>
            <person name="Collier J.L."/>
            <person name="Wurch L.L."/>
            <person name="Kustka A.B."/>
            <person name="Dill B.D."/>
            <person name="Shah M."/>
            <person name="VerBerkmoes N.C."/>
            <person name="Kuo A."/>
            <person name="Terry A."/>
            <person name="Pangilinan J."/>
            <person name="Lindquist E.A."/>
            <person name="Lucas S."/>
            <person name="Paulsen I.T."/>
            <person name="Hattenrath-Lehmann T.K."/>
            <person name="Talmage S.C."/>
            <person name="Walker E.A."/>
            <person name="Koch F."/>
            <person name="Burson A.M."/>
            <person name="Marcoval M.A."/>
            <person name="Tang Y.Z."/>
            <person name="Lecleir G.R."/>
            <person name="Coyne K.J."/>
            <person name="Berg G.M."/>
            <person name="Bertrand E.M."/>
            <person name="Saito M.A."/>
            <person name="Gladyshev V.N."/>
            <person name="Grigoriev I.V."/>
        </authorList>
    </citation>
    <scope>NUCLEOTIDE SEQUENCE [LARGE SCALE GENOMIC DNA]</scope>
    <source>
        <strain evidence="3">CCMP 1984</strain>
    </source>
</reference>
<dbReference type="KEGG" id="aaf:AURANDRAFT_63671"/>
<name>F0Y6Q8_AURAN</name>
<dbReference type="InParanoid" id="F0Y6Q8"/>
<feature type="compositionally biased region" description="Pro residues" evidence="1">
    <location>
        <begin position="76"/>
        <end position="89"/>
    </location>
</feature>
<dbReference type="Proteomes" id="UP000002729">
    <property type="component" value="Unassembled WGS sequence"/>
</dbReference>
<feature type="region of interest" description="Disordered" evidence="1">
    <location>
        <begin position="59"/>
        <end position="190"/>
    </location>
</feature>